<dbReference type="AlphaFoldDB" id="A0A839DTD1"/>
<name>A0A839DTD1_9PSEU</name>
<protein>
    <submittedName>
        <fullName evidence="1">Uncharacterized protein</fullName>
    </submittedName>
</protein>
<dbReference type="EMBL" id="JACGWZ010000001">
    <property type="protein sequence ID" value="MBA8824009.1"/>
    <property type="molecule type" value="Genomic_DNA"/>
</dbReference>
<evidence type="ECO:0000313" key="1">
    <source>
        <dbReference type="EMBL" id="MBA8824009.1"/>
    </source>
</evidence>
<dbReference type="Proteomes" id="UP000569329">
    <property type="component" value="Unassembled WGS sequence"/>
</dbReference>
<reference evidence="1 2" key="1">
    <citation type="submission" date="2020-07" db="EMBL/GenBank/DDBJ databases">
        <title>Sequencing the genomes of 1000 actinobacteria strains.</title>
        <authorList>
            <person name="Klenk H.-P."/>
        </authorList>
    </citation>
    <scope>NUCLEOTIDE SEQUENCE [LARGE SCALE GENOMIC DNA]</scope>
    <source>
        <strain evidence="1 2">DSM 45975</strain>
    </source>
</reference>
<comment type="caution">
    <text evidence="1">The sequence shown here is derived from an EMBL/GenBank/DDBJ whole genome shotgun (WGS) entry which is preliminary data.</text>
</comment>
<accession>A0A839DTD1</accession>
<organism evidence="1 2">
    <name type="scientific">Halosaccharopolyspora lacisalsi</name>
    <dbReference type="NCBI Taxonomy" id="1000566"/>
    <lineage>
        <taxon>Bacteria</taxon>
        <taxon>Bacillati</taxon>
        <taxon>Actinomycetota</taxon>
        <taxon>Actinomycetes</taxon>
        <taxon>Pseudonocardiales</taxon>
        <taxon>Pseudonocardiaceae</taxon>
        <taxon>Halosaccharopolyspora</taxon>
    </lineage>
</organism>
<gene>
    <name evidence="1" type="ORF">FHX42_001338</name>
</gene>
<evidence type="ECO:0000313" key="2">
    <source>
        <dbReference type="Proteomes" id="UP000569329"/>
    </source>
</evidence>
<proteinExistence type="predicted"/>
<keyword evidence="2" id="KW-1185">Reference proteome</keyword>
<sequence>MPDQRALPGVELRGLELSRLISEALGSSNQRCPHATRILFRYEQYTRRVPPETAPETWGMWSANVRRR</sequence>